<reference evidence="1" key="2">
    <citation type="submission" date="2025-09" db="UniProtKB">
        <authorList>
            <consortium name="EnsemblPlants"/>
        </authorList>
    </citation>
    <scope>IDENTIFICATION</scope>
</reference>
<reference evidence="1" key="1">
    <citation type="submission" date="2021-05" db="EMBL/GenBank/DDBJ databases">
        <authorList>
            <person name="Scholz U."/>
            <person name="Mascher M."/>
            <person name="Fiebig A."/>
        </authorList>
    </citation>
    <scope>NUCLEOTIDE SEQUENCE [LARGE SCALE GENOMIC DNA]</scope>
</reference>
<protein>
    <submittedName>
        <fullName evidence="1">Uncharacterized protein</fullName>
    </submittedName>
</protein>
<organism evidence="1 2">
    <name type="scientific">Avena sativa</name>
    <name type="common">Oat</name>
    <dbReference type="NCBI Taxonomy" id="4498"/>
    <lineage>
        <taxon>Eukaryota</taxon>
        <taxon>Viridiplantae</taxon>
        <taxon>Streptophyta</taxon>
        <taxon>Embryophyta</taxon>
        <taxon>Tracheophyta</taxon>
        <taxon>Spermatophyta</taxon>
        <taxon>Magnoliopsida</taxon>
        <taxon>Liliopsida</taxon>
        <taxon>Poales</taxon>
        <taxon>Poaceae</taxon>
        <taxon>BOP clade</taxon>
        <taxon>Pooideae</taxon>
        <taxon>Poodae</taxon>
        <taxon>Poeae</taxon>
        <taxon>Poeae Chloroplast Group 1 (Aveneae type)</taxon>
        <taxon>Aveninae</taxon>
        <taxon>Avena</taxon>
    </lineage>
</organism>
<evidence type="ECO:0000313" key="2">
    <source>
        <dbReference type="Proteomes" id="UP001732700"/>
    </source>
</evidence>
<keyword evidence="2" id="KW-1185">Reference proteome</keyword>
<evidence type="ECO:0000313" key="1">
    <source>
        <dbReference type="EnsemblPlants" id="AVESA.00010b.r2.6CG1097450.1.CDS.1"/>
    </source>
</evidence>
<accession>A0ACD5YZF2</accession>
<dbReference type="Proteomes" id="UP001732700">
    <property type="component" value="Chromosome 6C"/>
</dbReference>
<name>A0ACD5YZF2_AVESA</name>
<sequence>MENSKKLCKARRTQVALKLLRGMRMKGTRPTPKTYNPMIQYLFRGNNGRDALNPLMEMIEVGEPPDAFTYKIVFRGLCRRGGPIKEALDFLVEMAHKGFILEFSSFCMLAEGVLNLGMDDYQIRAIELIVEKANFRESAVSAVRENLTIPKFYDALATFGRFLEINNPRWTYL</sequence>
<proteinExistence type="predicted"/>
<dbReference type="EnsemblPlants" id="AVESA.00010b.r2.6CG1097450.1">
    <property type="protein sequence ID" value="AVESA.00010b.r2.6CG1097450.1.CDS.1"/>
    <property type="gene ID" value="AVESA.00010b.r2.6CG1097450"/>
</dbReference>